<comment type="catalytic activity">
    <reaction evidence="29">
        <text>sn-glycerol 3-phosphocholine + H2O = phosphocholine + glycerol + H(+)</text>
        <dbReference type="Rhea" id="RHEA:19545"/>
        <dbReference type="ChEBI" id="CHEBI:15377"/>
        <dbReference type="ChEBI" id="CHEBI:15378"/>
        <dbReference type="ChEBI" id="CHEBI:16870"/>
        <dbReference type="ChEBI" id="CHEBI:17754"/>
        <dbReference type="ChEBI" id="CHEBI:295975"/>
        <dbReference type="EC" id="3.1.4.38"/>
    </reaction>
    <physiologicalReaction direction="left-to-right" evidence="29">
        <dbReference type="Rhea" id="RHEA:19546"/>
    </physiologicalReaction>
</comment>
<dbReference type="AlphaFoldDB" id="A0A7M5VFH8"/>
<evidence type="ECO:0000256" key="32">
    <source>
        <dbReference type="SAM" id="Phobius"/>
    </source>
</evidence>
<proteinExistence type="inferred from homology"/>
<evidence type="ECO:0000256" key="21">
    <source>
        <dbReference type="ARBA" id="ARBA00047290"/>
    </source>
</evidence>
<evidence type="ECO:0000313" key="35">
    <source>
        <dbReference type="Proteomes" id="UP000594262"/>
    </source>
</evidence>
<protein>
    <recommendedName>
        <fullName evidence="4">glycerophosphocholine cholinephosphodiesterase</fullName>
        <ecNumber evidence="4">3.1.4.38</ecNumber>
    </recommendedName>
    <alternativeName>
        <fullName evidence="19">Choline-specific glycerophosphodiester phosphodiesterase</fullName>
    </alternativeName>
    <alternativeName>
        <fullName evidence="18">Ectonucleotide pyrophosphatase/phosphodiesterase family member 6</fullName>
    </alternativeName>
</protein>
<evidence type="ECO:0000256" key="22">
    <source>
        <dbReference type="ARBA" id="ARBA00047322"/>
    </source>
</evidence>
<keyword evidence="8" id="KW-0479">Metal-binding</keyword>
<evidence type="ECO:0000256" key="28">
    <source>
        <dbReference type="ARBA" id="ARBA00048234"/>
    </source>
</evidence>
<comment type="cofactor">
    <cofactor evidence="1">
        <name>Zn(2+)</name>
        <dbReference type="ChEBI" id="CHEBI:29105"/>
    </cofactor>
</comment>
<name>A0A7M5VFH8_9CNID</name>
<evidence type="ECO:0000256" key="7">
    <source>
        <dbReference type="ARBA" id="ARBA00022622"/>
    </source>
</evidence>
<evidence type="ECO:0000256" key="20">
    <source>
        <dbReference type="ARBA" id="ARBA00046203"/>
    </source>
</evidence>
<keyword evidence="13" id="KW-0443">Lipid metabolism</keyword>
<evidence type="ECO:0000256" key="19">
    <source>
        <dbReference type="ARBA" id="ARBA00032556"/>
    </source>
</evidence>
<comment type="catalytic activity">
    <reaction evidence="30">
        <text>1-(9Z,12Z)-octadecadienoyl-sn-glycero-3-phosphocholine + H2O = 1-(9Z,12Z-octadecadienoyl)-sn-glycerol + phosphocholine + H(+)</text>
        <dbReference type="Rhea" id="RHEA:41115"/>
        <dbReference type="ChEBI" id="CHEBI:15377"/>
        <dbReference type="ChEBI" id="CHEBI:15378"/>
        <dbReference type="ChEBI" id="CHEBI:28733"/>
        <dbReference type="ChEBI" id="CHEBI:75561"/>
        <dbReference type="ChEBI" id="CHEBI:295975"/>
    </reaction>
    <physiologicalReaction direction="left-to-right" evidence="30">
        <dbReference type="Rhea" id="RHEA:41116"/>
    </physiologicalReaction>
</comment>
<keyword evidence="32" id="KW-0812">Transmembrane</keyword>
<comment type="catalytic activity">
    <reaction evidence="22">
        <text>1-(9Z-octadecenoyl)-sn-glycero-3-phosphocholine + H2O = 1-(9Z-octadecenoyl)-sn-glycerol + phosphocholine + H(+)</text>
        <dbReference type="Rhea" id="RHEA:41091"/>
        <dbReference type="ChEBI" id="CHEBI:15377"/>
        <dbReference type="ChEBI" id="CHEBI:15378"/>
        <dbReference type="ChEBI" id="CHEBI:28610"/>
        <dbReference type="ChEBI" id="CHEBI:75757"/>
        <dbReference type="ChEBI" id="CHEBI:295975"/>
    </reaction>
    <physiologicalReaction direction="left-to-right" evidence="22">
        <dbReference type="Rhea" id="RHEA:41092"/>
    </physiologicalReaction>
</comment>
<evidence type="ECO:0000256" key="5">
    <source>
        <dbReference type="ARBA" id="ARBA00022475"/>
    </source>
</evidence>
<sequence>MFYITILLLAWHGLPWTKSTPMKEKVFLLVFDGFVHDFEKLTTNMPNFQKLASEGVKAKGLIPPFPSSTWPSMNTLSTGLYPESHGIIRNNFFNSDGVRFSWTGDPSNHSNAMFFSQEPIWLSNQKQNGRSSVYYWPGYYAFDEKPYYHNSRITPYGANITVGRQAIDETFESYEKDPTLNFMVLYVEQPDVDGHRYGVTSQEYREQIENLDKYVLGYLMAKIEHHPELNLIVLADHGQINVNPRKHIRYMSDYFDDFSMFQRPPDCGTYCRATPAEGYTGKDIFAKLKPLFDETGAFRYFDQGDPDKQIPEYLHASHHRLIPPLLILPDPGWWLLDKHWNLTELEINYPNYTKIDHGTHGYDPYSCREMQTIFFASGPAFKKGVTMEAFDNVNVYPLLAHLLGIKPRPNNGTLTIFKHVLKDWKPKEDIGLPGKHSAKAYALIFVACLLSILLVLTSAYFMVRHVLRRLFGPRAKQYTESPKRRLAAEDRF</sequence>
<dbReference type="PANTHER" id="PTHR10151">
    <property type="entry name" value="ECTONUCLEOTIDE PYROPHOSPHATASE/PHOSPHODIESTERASE"/>
    <property type="match status" value="1"/>
</dbReference>
<evidence type="ECO:0000256" key="4">
    <source>
        <dbReference type="ARBA" id="ARBA00012318"/>
    </source>
</evidence>
<keyword evidence="6" id="KW-0597">Phosphoprotein</keyword>
<dbReference type="CDD" id="cd16018">
    <property type="entry name" value="Enpp"/>
    <property type="match status" value="1"/>
</dbReference>
<evidence type="ECO:0000256" key="12">
    <source>
        <dbReference type="ARBA" id="ARBA00022963"/>
    </source>
</evidence>
<keyword evidence="10" id="KW-0378">Hydrolase</keyword>
<feature type="transmembrane region" description="Helical" evidence="32">
    <location>
        <begin position="440"/>
        <end position="463"/>
    </location>
</feature>
<evidence type="ECO:0000256" key="33">
    <source>
        <dbReference type="SAM" id="SignalP"/>
    </source>
</evidence>
<evidence type="ECO:0000256" key="1">
    <source>
        <dbReference type="ARBA" id="ARBA00001947"/>
    </source>
</evidence>
<evidence type="ECO:0000256" key="29">
    <source>
        <dbReference type="ARBA" id="ARBA00048703"/>
    </source>
</evidence>
<comment type="similarity">
    <text evidence="3">Belongs to the nucleotide pyrophosphatase/phosphodiesterase family.</text>
</comment>
<dbReference type="OrthoDB" id="415411at2759"/>
<keyword evidence="14 32" id="KW-0472">Membrane</keyword>
<dbReference type="GO" id="GO:0005886">
    <property type="term" value="C:plasma membrane"/>
    <property type="evidence" value="ECO:0007669"/>
    <property type="project" value="UniProtKB-SubCell"/>
</dbReference>
<comment type="catalytic activity">
    <reaction evidence="23">
        <text>glycero-2-phosphocholine + H2O = phosphocholine + glycerol + H(+)</text>
        <dbReference type="Rhea" id="RHEA:61684"/>
        <dbReference type="ChEBI" id="CHEBI:15377"/>
        <dbReference type="ChEBI" id="CHEBI:15378"/>
        <dbReference type="ChEBI" id="CHEBI:17754"/>
        <dbReference type="ChEBI" id="CHEBI:144950"/>
        <dbReference type="ChEBI" id="CHEBI:295975"/>
    </reaction>
    <physiologicalReaction direction="left-to-right" evidence="23">
        <dbReference type="Rhea" id="RHEA:61685"/>
    </physiologicalReaction>
</comment>
<keyword evidence="15" id="KW-1015">Disulfide bond</keyword>
<comment type="catalytic activity">
    <reaction evidence="25">
        <text>a 1-acyl-sn-glycero-3-phosphocholine + H2O = a 1-acyl-sn-glycerol + phosphocholine + H(+)</text>
        <dbReference type="Rhea" id="RHEA:44720"/>
        <dbReference type="ChEBI" id="CHEBI:15377"/>
        <dbReference type="ChEBI" id="CHEBI:15378"/>
        <dbReference type="ChEBI" id="CHEBI:58168"/>
        <dbReference type="ChEBI" id="CHEBI:64683"/>
        <dbReference type="ChEBI" id="CHEBI:295975"/>
    </reaction>
    <physiologicalReaction direction="left-to-right" evidence="25">
        <dbReference type="Rhea" id="RHEA:44721"/>
    </physiologicalReaction>
</comment>
<evidence type="ECO:0000256" key="13">
    <source>
        <dbReference type="ARBA" id="ARBA00023098"/>
    </source>
</evidence>
<evidence type="ECO:0000256" key="26">
    <source>
        <dbReference type="ARBA" id="ARBA00047779"/>
    </source>
</evidence>
<dbReference type="Pfam" id="PF01663">
    <property type="entry name" value="Phosphodiest"/>
    <property type="match status" value="1"/>
</dbReference>
<comment type="catalytic activity">
    <reaction evidence="26">
        <text>1-tetradecanoyl-sn-glycero-3-phosphocholine + H2O = 1-tetradecanoyl-sn-glycerol + phosphocholine + H(+)</text>
        <dbReference type="Rhea" id="RHEA:40999"/>
        <dbReference type="ChEBI" id="CHEBI:15377"/>
        <dbReference type="ChEBI" id="CHEBI:15378"/>
        <dbReference type="ChEBI" id="CHEBI:64489"/>
        <dbReference type="ChEBI" id="CHEBI:75536"/>
        <dbReference type="ChEBI" id="CHEBI:295975"/>
    </reaction>
    <physiologicalReaction direction="left-to-right" evidence="26">
        <dbReference type="Rhea" id="RHEA:41000"/>
    </physiologicalReaction>
</comment>
<evidence type="ECO:0000256" key="2">
    <source>
        <dbReference type="ARBA" id="ARBA00004609"/>
    </source>
</evidence>
<keyword evidence="5" id="KW-1003">Cell membrane</keyword>
<evidence type="ECO:0000256" key="14">
    <source>
        <dbReference type="ARBA" id="ARBA00023136"/>
    </source>
</evidence>
<dbReference type="GO" id="GO:0016042">
    <property type="term" value="P:lipid catabolic process"/>
    <property type="evidence" value="ECO:0007669"/>
    <property type="project" value="UniProtKB-KW"/>
</dbReference>
<keyword evidence="17" id="KW-0449">Lipoprotein</keyword>
<evidence type="ECO:0000256" key="9">
    <source>
        <dbReference type="ARBA" id="ARBA00022729"/>
    </source>
</evidence>
<dbReference type="EnsemblMetazoa" id="CLYHEMT009737.4">
    <property type="protein sequence ID" value="CLYHEMP009737.4"/>
    <property type="gene ID" value="CLYHEMG009737"/>
</dbReference>
<keyword evidence="7" id="KW-0336">GPI-anchor</keyword>
<keyword evidence="12" id="KW-0442">Lipid degradation</keyword>
<dbReference type="GO" id="GO:0098552">
    <property type="term" value="C:side of membrane"/>
    <property type="evidence" value="ECO:0007669"/>
    <property type="project" value="UniProtKB-KW"/>
</dbReference>
<keyword evidence="32" id="KW-1133">Transmembrane helix</keyword>
<dbReference type="PANTHER" id="PTHR10151:SF66">
    <property type="entry name" value="GLYCEROPHOSPHOCHOLINE CHOLINEPHOSPHODIESTERASE ENPP6"/>
    <property type="match status" value="1"/>
</dbReference>
<dbReference type="Proteomes" id="UP000594262">
    <property type="component" value="Unplaced"/>
</dbReference>
<dbReference type="InterPro" id="IPR017850">
    <property type="entry name" value="Alkaline_phosphatase_core_sf"/>
</dbReference>
<organism evidence="34 35">
    <name type="scientific">Clytia hemisphaerica</name>
    <dbReference type="NCBI Taxonomy" id="252671"/>
    <lineage>
        <taxon>Eukaryota</taxon>
        <taxon>Metazoa</taxon>
        <taxon>Cnidaria</taxon>
        <taxon>Hydrozoa</taxon>
        <taxon>Hydroidolina</taxon>
        <taxon>Leptothecata</taxon>
        <taxon>Obeliida</taxon>
        <taxon>Clytiidae</taxon>
        <taxon>Clytia</taxon>
    </lineage>
</organism>
<evidence type="ECO:0000256" key="25">
    <source>
        <dbReference type="ARBA" id="ARBA00047600"/>
    </source>
</evidence>
<evidence type="ECO:0000256" key="16">
    <source>
        <dbReference type="ARBA" id="ARBA00023180"/>
    </source>
</evidence>
<feature type="signal peptide" evidence="33">
    <location>
        <begin position="1"/>
        <end position="19"/>
    </location>
</feature>
<keyword evidence="11" id="KW-0862">Zinc</keyword>
<evidence type="ECO:0000256" key="3">
    <source>
        <dbReference type="ARBA" id="ARBA00010594"/>
    </source>
</evidence>
<evidence type="ECO:0000256" key="17">
    <source>
        <dbReference type="ARBA" id="ARBA00023288"/>
    </source>
</evidence>
<feature type="chain" id="PRO_5029474300" description="glycerophosphocholine cholinephosphodiesterase" evidence="33">
    <location>
        <begin position="20"/>
        <end position="492"/>
    </location>
</feature>
<comment type="catalytic activity">
    <reaction evidence="27">
        <text>1-hexadecanoyl-sn-glycero-3-phosphocholine + H2O = 1-hexadecanoyl-sn-glycerol + phosphocholine + H(+)</text>
        <dbReference type="Rhea" id="RHEA:41119"/>
        <dbReference type="ChEBI" id="CHEBI:15377"/>
        <dbReference type="ChEBI" id="CHEBI:15378"/>
        <dbReference type="ChEBI" id="CHEBI:72998"/>
        <dbReference type="ChEBI" id="CHEBI:75542"/>
        <dbReference type="ChEBI" id="CHEBI:295975"/>
    </reaction>
    <physiologicalReaction direction="left-to-right" evidence="27">
        <dbReference type="Rhea" id="RHEA:41120"/>
    </physiologicalReaction>
</comment>
<dbReference type="InterPro" id="IPR002591">
    <property type="entry name" value="Phosphodiest/P_Trfase"/>
</dbReference>
<evidence type="ECO:0000256" key="30">
    <source>
        <dbReference type="ARBA" id="ARBA00049092"/>
    </source>
</evidence>
<dbReference type="GO" id="GO:0047390">
    <property type="term" value="F:glycerophosphocholine cholinephosphodiesterase activity"/>
    <property type="evidence" value="ECO:0007669"/>
    <property type="project" value="UniProtKB-EC"/>
</dbReference>
<comment type="subcellular location">
    <subcellularLocation>
        <location evidence="2">Cell membrane</location>
        <topology evidence="2">Lipid-anchor</topology>
        <topology evidence="2">GPI-anchor</topology>
    </subcellularLocation>
</comment>
<keyword evidence="16" id="KW-0325">Glycoprotein</keyword>
<evidence type="ECO:0000256" key="6">
    <source>
        <dbReference type="ARBA" id="ARBA00022553"/>
    </source>
</evidence>
<evidence type="ECO:0000256" key="27">
    <source>
        <dbReference type="ARBA" id="ARBA00048209"/>
    </source>
</evidence>
<comment type="catalytic activity">
    <reaction evidence="24">
        <text>a 1-O-alkyl-sn-glycero-3-phosphocholine + H2O = a 1-O-alkyl-sn-glycerol + phosphocholine + H(+)</text>
        <dbReference type="Rhea" id="RHEA:36083"/>
        <dbReference type="ChEBI" id="CHEBI:15377"/>
        <dbReference type="ChEBI" id="CHEBI:15378"/>
        <dbReference type="ChEBI" id="CHEBI:15850"/>
        <dbReference type="ChEBI" id="CHEBI:30909"/>
        <dbReference type="ChEBI" id="CHEBI:295975"/>
    </reaction>
    <physiologicalReaction direction="left-to-right" evidence="24">
        <dbReference type="Rhea" id="RHEA:36084"/>
    </physiologicalReaction>
</comment>
<comment type="function">
    <text evidence="20">Choline-specific glycerophosphodiesterase that hydrolyzes glycerophosphocholine (GPC) and lysophosphatidylcholine (LPC) and contributes to supplying choline to the cells. Has a preference for LPC with short (12:0 and 14:0) or polyunsaturated (18:2 and 20:4) fatty acids. In vitro, hydrolyzes only choline-containing lysophospholipids, such as sphingosylphosphorylcholine (SPC), platelet-activating factor (PAF) and lysoPAF, but not other lysophospholipids.</text>
</comment>
<evidence type="ECO:0000313" key="34">
    <source>
        <dbReference type="EnsemblMetazoa" id="CLYHEMP009737.4"/>
    </source>
</evidence>
<dbReference type="Gene3D" id="3.30.1360.180">
    <property type="match status" value="1"/>
</dbReference>
<evidence type="ECO:0000256" key="31">
    <source>
        <dbReference type="ARBA" id="ARBA00049320"/>
    </source>
</evidence>
<keyword evidence="9 33" id="KW-0732">Signal</keyword>
<dbReference type="GO" id="GO:0046872">
    <property type="term" value="F:metal ion binding"/>
    <property type="evidence" value="ECO:0007669"/>
    <property type="project" value="UniProtKB-KW"/>
</dbReference>
<evidence type="ECO:0000256" key="10">
    <source>
        <dbReference type="ARBA" id="ARBA00022801"/>
    </source>
</evidence>
<dbReference type="EC" id="3.1.4.38" evidence="4"/>
<evidence type="ECO:0000256" key="15">
    <source>
        <dbReference type="ARBA" id="ARBA00023157"/>
    </source>
</evidence>
<evidence type="ECO:0000256" key="24">
    <source>
        <dbReference type="ARBA" id="ARBA00047494"/>
    </source>
</evidence>
<evidence type="ECO:0000256" key="23">
    <source>
        <dbReference type="ARBA" id="ARBA00047482"/>
    </source>
</evidence>
<keyword evidence="35" id="KW-1185">Reference proteome</keyword>
<evidence type="ECO:0000256" key="8">
    <source>
        <dbReference type="ARBA" id="ARBA00022723"/>
    </source>
</evidence>
<evidence type="ECO:0000256" key="18">
    <source>
        <dbReference type="ARBA" id="ARBA00031167"/>
    </source>
</evidence>
<accession>A0A7M5VFH8</accession>
<comment type="catalytic activity">
    <reaction evidence="21">
        <text>1-dodecanoyl-sn-glycero-3-phosphocholine + H2O = 1-dodecanoyl-sn-glycerol + phosphocholine + H(+)</text>
        <dbReference type="Rhea" id="RHEA:41127"/>
        <dbReference type="ChEBI" id="CHEBI:15377"/>
        <dbReference type="ChEBI" id="CHEBI:15378"/>
        <dbReference type="ChEBI" id="CHEBI:74966"/>
        <dbReference type="ChEBI" id="CHEBI:75529"/>
        <dbReference type="ChEBI" id="CHEBI:295975"/>
    </reaction>
    <physiologicalReaction direction="left-to-right" evidence="21">
        <dbReference type="Rhea" id="RHEA:41128"/>
    </physiologicalReaction>
</comment>
<evidence type="ECO:0000256" key="11">
    <source>
        <dbReference type="ARBA" id="ARBA00022833"/>
    </source>
</evidence>
<dbReference type="SUPFAM" id="SSF53649">
    <property type="entry name" value="Alkaline phosphatase-like"/>
    <property type="match status" value="1"/>
</dbReference>
<reference evidence="34" key="1">
    <citation type="submission" date="2021-01" db="UniProtKB">
        <authorList>
            <consortium name="EnsemblMetazoa"/>
        </authorList>
    </citation>
    <scope>IDENTIFICATION</scope>
</reference>
<dbReference type="Gene3D" id="3.40.720.10">
    <property type="entry name" value="Alkaline Phosphatase, subunit A"/>
    <property type="match status" value="1"/>
</dbReference>
<comment type="catalytic activity">
    <reaction evidence="28">
        <text>sphing-4-enine-phosphocholine + H2O = sphing-4-enine + phosphocholine + H(+)</text>
        <dbReference type="Rhea" id="RHEA:41095"/>
        <dbReference type="ChEBI" id="CHEBI:15377"/>
        <dbReference type="ChEBI" id="CHEBI:15378"/>
        <dbReference type="ChEBI" id="CHEBI:57756"/>
        <dbReference type="ChEBI" id="CHEBI:58906"/>
        <dbReference type="ChEBI" id="CHEBI:295975"/>
    </reaction>
    <physiologicalReaction direction="left-to-right" evidence="28">
        <dbReference type="Rhea" id="RHEA:41096"/>
    </physiologicalReaction>
</comment>
<comment type="catalytic activity">
    <reaction evidence="31">
        <text>1-(5Z,8Z,11Z,14Z-eicosatetraenoyl)-sn-glycero-3-phosphocholine + H2O = 1-(5Z,8Z,11Z,14Z-eicosatetraenoyl)-sn-glycerol + phosphocholine + H(+)</text>
        <dbReference type="Rhea" id="RHEA:41003"/>
        <dbReference type="ChEBI" id="CHEBI:15377"/>
        <dbReference type="ChEBI" id="CHEBI:15378"/>
        <dbReference type="ChEBI" id="CHEBI:34071"/>
        <dbReference type="ChEBI" id="CHEBI:74344"/>
        <dbReference type="ChEBI" id="CHEBI:295975"/>
    </reaction>
    <physiologicalReaction direction="left-to-right" evidence="31">
        <dbReference type="Rhea" id="RHEA:41004"/>
    </physiologicalReaction>
</comment>